<comment type="caution">
    <text evidence="1">The sequence shown here is derived from an EMBL/GenBank/DDBJ whole genome shotgun (WGS) entry which is preliminary data.</text>
</comment>
<evidence type="ECO:0008006" key="3">
    <source>
        <dbReference type="Google" id="ProtNLM"/>
    </source>
</evidence>
<reference evidence="1 2" key="1">
    <citation type="submission" date="2020-04" db="EMBL/GenBank/DDBJ databases">
        <title>Molecular characterization of pseudomonads from Agaricus bisporus reveal novel blotch 2 pathogens in Western Europe.</title>
        <authorList>
            <person name="Taparia T."/>
            <person name="Krijger M."/>
            <person name="Haynes E."/>
            <person name="Elpinstone J.G."/>
            <person name="Noble R."/>
            <person name="Van Der Wolf J."/>
        </authorList>
    </citation>
    <scope>NUCLEOTIDE SEQUENCE [LARGE SCALE GENOMIC DNA]</scope>
    <source>
        <strain evidence="1 2">G9001</strain>
    </source>
</reference>
<accession>A0A7Y7WNI8</accession>
<dbReference type="RefSeq" id="WP_177098937.1">
    <property type="nucleotide sequence ID" value="NZ_JACAQA010000003.1"/>
</dbReference>
<evidence type="ECO:0000313" key="2">
    <source>
        <dbReference type="Proteomes" id="UP000522864"/>
    </source>
</evidence>
<proteinExistence type="predicted"/>
<evidence type="ECO:0000313" key="1">
    <source>
        <dbReference type="EMBL" id="NWB83847.1"/>
    </source>
</evidence>
<dbReference type="AlphaFoldDB" id="A0A7Y7WNI8"/>
<dbReference type="EMBL" id="JACAQA010000003">
    <property type="protein sequence ID" value="NWB83847.1"/>
    <property type="molecule type" value="Genomic_DNA"/>
</dbReference>
<organism evidence="1 2">
    <name type="scientific">Pseudomonas gingeri</name>
    <dbReference type="NCBI Taxonomy" id="117681"/>
    <lineage>
        <taxon>Bacteria</taxon>
        <taxon>Pseudomonadati</taxon>
        <taxon>Pseudomonadota</taxon>
        <taxon>Gammaproteobacteria</taxon>
        <taxon>Pseudomonadales</taxon>
        <taxon>Pseudomonadaceae</taxon>
        <taxon>Pseudomonas</taxon>
    </lineage>
</organism>
<dbReference type="Proteomes" id="UP000522864">
    <property type="component" value="Unassembled WGS sequence"/>
</dbReference>
<name>A0A7Y7WNI8_9PSED</name>
<gene>
    <name evidence="1" type="ORF">HX830_03035</name>
</gene>
<protein>
    <recommendedName>
        <fullName evidence="3">TIGR02646 family protein</fullName>
    </recommendedName>
</protein>
<sequence length="243" mass="26894">MRSIQKGVEPPALTAWKHANRRSPQNLTYSGGGFPTEDVRRALLLEQFHLCAYTMRRLLTQQKCSTKVEVVAGKETALSCHIEHIYPQAEHQSRSVDYTNMVACFPPSQGSTACAFGAVEKKNYDPAQEPFESPLGQNASTQFFFHESGLVEGLSDRARKTVKVLNLNASVLVNDRKAVIRGAIKPGGKYLSSTAALQVVRKMGIPDAQHCLPAYCEAIRQLAQRLAKKQQGREAGLRKQARK</sequence>